<dbReference type="PIRSF" id="PIRSF004602">
    <property type="entry name" value="ATPgrasp_PurP"/>
    <property type="match status" value="1"/>
</dbReference>
<evidence type="ECO:0000256" key="2">
    <source>
        <dbReference type="ARBA" id="ARBA00001946"/>
    </source>
</evidence>
<dbReference type="Pfam" id="PF06973">
    <property type="entry name" value="DUF1297"/>
    <property type="match status" value="1"/>
</dbReference>
<dbReference type="GO" id="GO:0006188">
    <property type="term" value="P:IMP biosynthetic process"/>
    <property type="evidence" value="ECO:0007669"/>
    <property type="project" value="InterPro"/>
</dbReference>
<evidence type="ECO:0000256" key="4">
    <source>
        <dbReference type="ARBA" id="ARBA00022723"/>
    </source>
</evidence>
<accession>T0Y2K5</accession>
<sequence>MIPPSEASSWAREYPRPVRVAAVASHSALDTFDGAVTEGFPTLALCQEGRDRTYTQYFRTRRDPGGQRIRGCVDDVRVFSQFKDLLQEGTLSELRSQGAVLVPNRALTSYLDVTEVEEKLRLPLLGSRGLLRIEERTERENYYTLLARAGIPTPEEVKDPRQIGSLTLVKLPHARKRLERGFFTCASFEEYQRKSETLTRMGVTRPEDLARARMERYVLGPVFNLNFFFSPLAPREEALELLGIDERRESSLDGLVRLPAEEQLELPSSDRIPEYTVVGHGSLTLRESLLEEAFRLGERFVNAARESHPPGVVGPFCLQTCVDKDQNFFVFDVAVRLGGGTNIHMALGHPYGNTLWREPMSSARRLARELARALEEDRLASVVT</sequence>
<evidence type="ECO:0000256" key="9">
    <source>
        <dbReference type="ARBA" id="ARBA00023211"/>
    </source>
</evidence>
<proteinExistence type="predicted"/>
<dbReference type="GO" id="GO:0000287">
    <property type="term" value="F:magnesium ion binding"/>
    <property type="evidence" value="ECO:0007669"/>
    <property type="project" value="InterPro"/>
</dbReference>
<comment type="cofactor">
    <cofactor evidence="2">
        <name>Mg(2+)</name>
        <dbReference type="ChEBI" id="CHEBI:18420"/>
    </cofactor>
</comment>
<dbReference type="Gene3D" id="3.30.470.20">
    <property type="entry name" value="ATP-grasp fold, B domain"/>
    <property type="match status" value="1"/>
</dbReference>
<dbReference type="GO" id="GO:0016879">
    <property type="term" value="F:ligase activity, forming carbon-nitrogen bonds"/>
    <property type="evidence" value="ECO:0007669"/>
    <property type="project" value="InterPro"/>
</dbReference>
<dbReference type="SUPFAM" id="SSF56059">
    <property type="entry name" value="Glutathione synthetase ATP-binding domain-like"/>
    <property type="match status" value="1"/>
</dbReference>
<keyword evidence="3" id="KW-0436">Ligase</keyword>
<dbReference type="PANTHER" id="PTHR38147:SF1">
    <property type="entry name" value="5-FORMAMINOIMIDAZOLE-4-CARBOXAMIDE-1-(BETA)-D-RIBOFURANOSYL 5'-MONOPHOSPHATE SYNTHETASE"/>
    <property type="match status" value="1"/>
</dbReference>
<dbReference type="PANTHER" id="PTHR38147">
    <property type="entry name" value="5-FORMAMINOIMIDAZOLE-4-CARBOXAMIDE-1-(BETA)-D-RIBOFURANOSYL 5'-MONOPHOSPHATE SYNTHETASE-RELATED"/>
    <property type="match status" value="1"/>
</dbReference>
<evidence type="ECO:0000259" key="11">
    <source>
        <dbReference type="Pfam" id="PF06973"/>
    </source>
</evidence>
<evidence type="ECO:0000256" key="5">
    <source>
        <dbReference type="ARBA" id="ARBA00022741"/>
    </source>
</evidence>
<gene>
    <name evidence="12" type="ORF">B1B_19633</name>
</gene>
<keyword evidence="4" id="KW-0479">Metal-binding</keyword>
<dbReference type="EMBL" id="AUZY01013197">
    <property type="protein sequence ID" value="EQD26232.1"/>
    <property type="molecule type" value="Genomic_DNA"/>
</dbReference>
<organism evidence="12">
    <name type="scientific">mine drainage metagenome</name>
    <dbReference type="NCBI Taxonomy" id="410659"/>
    <lineage>
        <taxon>unclassified sequences</taxon>
        <taxon>metagenomes</taxon>
        <taxon>ecological metagenomes</taxon>
    </lineage>
</organism>
<dbReference type="Pfam" id="PF06849">
    <property type="entry name" value="DUF1246"/>
    <property type="match status" value="1"/>
</dbReference>
<dbReference type="Gene3D" id="3.40.50.20">
    <property type="match status" value="1"/>
</dbReference>
<keyword evidence="9" id="KW-0464">Manganese</keyword>
<evidence type="ECO:0000256" key="8">
    <source>
        <dbReference type="ARBA" id="ARBA00022842"/>
    </source>
</evidence>
<comment type="caution">
    <text evidence="12">The sequence shown here is derived from an EMBL/GenBank/DDBJ whole genome shotgun (WGS) entry which is preliminary data.</text>
</comment>
<dbReference type="GO" id="GO:0005524">
    <property type="term" value="F:ATP binding"/>
    <property type="evidence" value="ECO:0007669"/>
    <property type="project" value="UniProtKB-KW"/>
</dbReference>
<dbReference type="InterPro" id="IPR009720">
    <property type="entry name" value="IMP_biosynth_PurP_C"/>
</dbReference>
<protein>
    <submittedName>
        <fullName evidence="12">IMP biosynthesis enzyme PurP domain protein</fullName>
    </submittedName>
</protein>
<keyword evidence="6" id="KW-0658">Purine biosynthesis</keyword>
<evidence type="ECO:0000256" key="6">
    <source>
        <dbReference type="ARBA" id="ARBA00022755"/>
    </source>
</evidence>
<dbReference type="InterPro" id="IPR023656">
    <property type="entry name" value="IMP_biosynth_PurP"/>
</dbReference>
<dbReference type="InterPro" id="IPR016185">
    <property type="entry name" value="PreATP-grasp_dom_sf"/>
</dbReference>
<evidence type="ECO:0000256" key="1">
    <source>
        <dbReference type="ARBA" id="ARBA00001936"/>
    </source>
</evidence>
<dbReference type="InterPro" id="IPR010672">
    <property type="entry name" value="IMP_biosynth_PurP_N"/>
</dbReference>
<keyword evidence="5" id="KW-0547">Nucleotide-binding</keyword>
<evidence type="ECO:0000313" key="12">
    <source>
        <dbReference type="EMBL" id="EQD26232.1"/>
    </source>
</evidence>
<reference evidence="12" key="2">
    <citation type="journal article" date="2014" name="ISME J.">
        <title>Microbial stratification in low pH oxic and suboxic macroscopic growths along an acid mine drainage.</title>
        <authorList>
            <person name="Mendez-Garcia C."/>
            <person name="Mesa V."/>
            <person name="Sprenger R.R."/>
            <person name="Richter M."/>
            <person name="Diez M.S."/>
            <person name="Solano J."/>
            <person name="Bargiela R."/>
            <person name="Golyshina O.V."/>
            <person name="Manteca A."/>
            <person name="Ramos J.L."/>
            <person name="Gallego J.R."/>
            <person name="Llorente I."/>
            <person name="Martins Dos Santos V.A."/>
            <person name="Jensen O.N."/>
            <person name="Pelaez A.I."/>
            <person name="Sanchez J."/>
            <person name="Ferrer M."/>
        </authorList>
    </citation>
    <scope>NUCLEOTIDE SEQUENCE</scope>
</reference>
<keyword evidence="7" id="KW-0067">ATP-binding</keyword>
<evidence type="ECO:0000256" key="3">
    <source>
        <dbReference type="ARBA" id="ARBA00022598"/>
    </source>
</evidence>
<keyword evidence="8" id="KW-0460">Magnesium</keyword>
<dbReference type="InterPro" id="IPR013815">
    <property type="entry name" value="ATP_grasp_subdomain_1"/>
</dbReference>
<dbReference type="SUPFAM" id="SSF52440">
    <property type="entry name" value="PreATP-grasp domain"/>
    <property type="match status" value="1"/>
</dbReference>
<dbReference type="Gene3D" id="3.30.1490.20">
    <property type="entry name" value="ATP-grasp fold, A domain"/>
    <property type="match status" value="1"/>
</dbReference>
<reference evidence="12" key="1">
    <citation type="submission" date="2013-08" db="EMBL/GenBank/DDBJ databases">
        <authorList>
            <person name="Mendez C."/>
            <person name="Richter M."/>
            <person name="Ferrer M."/>
            <person name="Sanchez J."/>
        </authorList>
    </citation>
    <scope>NUCLEOTIDE SEQUENCE</scope>
</reference>
<evidence type="ECO:0000259" key="10">
    <source>
        <dbReference type="Pfam" id="PF06849"/>
    </source>
</evidence>
<feature type="domain" description="IMP biosynthesis enzyme PurP N-terminal" evidence="10">
    <location>
        <begin position="20"/>
        <end position="156"/>
    </location>
</feature>
<feature type="domain" description="IMP biosynthesis enzyme PurP C-terminal" evidence="11">
    <location>
        <begin position="190"/>
        <end position="384"/>
    </location>
</feature>
<name>T0Y2K5_9ZZZZ</name>
<comment type="cofactor">
    <cofactor evidence="1">
        <name>Mn(2+)</name>
        <dbReference type="ChEBI" id="CHEBI:29035"/>
    </cofactor>
</comment>
<dbReference type="AlphaFoldDB" id="T0Y2K5"/>
<evidence type="ECO:0000256" key="7">
    <source>
        <dbReference type="ARBA" id="ARBA00022840"/>
    </source>
</evidence>